<evidence type="ECO:0000313" key="3">
    <source>
        <dbReference type="EMBL" id="QPD04409.1"/>
    </source>
</evidence>
<dbReference type="KEGG" id="nkf:Nkreftii_002183"/>
<feature type="transmembrane region" description="Helical" evidence="2">
    <location>
        <begin position="94"/>
        <end position="118"/>
    </location>
</feature>
<evidence type="ECO:0000313" key="4">
    <source>
        <dbReference type="Proteomes" id="UP000593737"/>
    </source>
</evidence>
<proteinExistence type="predicted"/>
<dbReference type="Proteomes" id="UP000593737">
    <property type="component" value="Chromosome"/>
</dbReference>
<evidence type="ECO:0008006" key="5">
    <source>
        <dbReference type="Google" id="ProtNLM"/>
    </source>
</evidence>
<dbReference type="Pfam" id="PF07332">
    <property type="entry name" value="Phage_holin_3_6"/>
    <property type="match status" value="1"/>
</dbReference>
<feature type="transmembrane region" description="Helical" evidence="2">
    <location>
        <begin position="59"/>
        <end position="88"/>
    </location>
</feature>
<evidence type="ECO:0000256" key="2">
    <source>
        <dbReference type="SAM" id="Phobius"/>
    </source>
</evidence>
<dbReference type="EMBL" id="CP047423">
    <property type="protein sequence ID" value="QPD04409.1"/>
    <property type="molecule type" value="Genomic_DNA"/>
</dbReference>
<keyword evidence="2" id="KW-1133">Transmembrane helix</keyword>
<evidence type="ECO:0000256" key="1">
    <source>
        <dbReference type="SAM" id="MobiDB-lite"/>
    </source>
</evidence>
<gene>
    <name evidence="3" type="ORF">Nkreftii_002183</name>
</gene>
<reference evidence="3 4" key="1">
    <citation type="journal article" date="2020" name="ISME J.">
        <title>Enrichment and physiological characterization of a novel comammox Nitrospira indicates ammonium inhibition of complete nitrification.</title>
        <authorList>
            <person name="Sakoula D."/>
            <person name="Koch H."/>
            <person name="Frank J."/>
            <person name="Jetten M.S.M."/>
            <person name="van Kessel M.A.H.J."/>
            <person name="Lucker S."/>
        </authorList>
    </citation>
    <scope>NUCLEOTIDE SEQUENCE [LARGE SCALE GENOMIC DNA]</scope>
    <source>
        <strain evidence="3">Comreactor17</strain>
    </source>
</reference>
<dbReference type="AlphaFoldDB" id="A0A7S8IZT4"/>
<accession>A0A7S8IZT4</accession>
<name>A0A7S8IZT4_9BACT</name>
<sequence length="152" mass="16869">MDSIGNEKQGPQAARADTPRADTPGVLSLLQGIIEDIQTLASQQVRLAKHELQFEGARAASMIVAAIFAVILAALCMMLLFIASVAALHEVAGLPIWMSCCIMAFVVLVVTISLFVYLKQQAQRLRLLPFRSFQTVKEDIRWIKEWITSPRM</sequence>
<keyword evidence="2" id="KW-0812">Transmembrane</keyword>
<dbReference type="InterPro" id="IPR009937">
    <property type="entry name" value="Phage_holin_3_6"/>
</dbReference>
<feature type="region of interest" description="Disordered" evidence="1">
    <location>
        <begin position="1"/>
        <end position="22"/>
    </location>
</feature>
<keyword evidence="2" id="KW-0472">Membrane</keyword>
<organism evidence="3 4">
    <name type="scientific">Candidatus Nitrospira kreftii</name>
    <dbReference type="NCBI Taxonomy" id="2652173"/>
    <lineage>
        <taxon>Bacteria</taxon>
        <taxon>Pseudomonadati</taxon>
        <taxon>Nitrospirota</taxon>
        <taxon>Nitrospiria</taxon>
        <taxon>Nitrospirales</taxon>
        <taxon>Nitrospiraceae</taxon>
        <taxon>Nitrospira</taxon>
    </lineage>
</organism>
<protein>
    <recommendedName>
        <fullName evidence="5">Phage holin family protein</fullName>
    </recommendedName>
</protein>